<dbReference type="OrthoDB" id="19714at2759"/>
<evidence type="ECO:0008006" key="6">
    <source>
        <dbReference type="Google" id="ProtNLM"/>
    </source>
</evidence>
<evidence type="ECO:0000256" key="1">
    <source>
        <dbReference type="ARBA" id="ARBA00004123"/>
    </source>
</evidence>
<protein>
    <recommendedName>
        <fullName evidence="6">Chloride conductance regulatory protein ICln</fullName>
    </recommendedName>
</protein>
<dbReference type="Gene3D" id="2.30.29.30">
    <property type="entry name" value="Pleckstrin-homology domain (PH domain)/Phosphotyrosine-binding domain (PTB)"/>
    <property type="match status" value="1"/>
</dbReference>
<dbReference type="InterPro" id="IPR011993">
    <property type="entry name" value="PH-like_dom_sf"/>
</dbReference>
<dbReference type="PANTHER" id="PTHR21399">
    <property type="entry name" value="CHLORIDE CONDUCTANCE REGULATORY PROTEIN ICLN"/>
    <property type="match status" value="1"/>
</dbReference>
<sequence length="213" mass="23269">MDYFQMNSLHTADINPATGAPVLDADEHILAMFPSVRMFTNTYGPSDDDDASPSMESKGTGNLFVSSARVLWIFDQDATGVVGYAWDMTYLSLHAISRDVSTFPEACLYCQLDVEDEVNEIRFVPQDIDKHLQPMFDAFSASAALNPDDDDDDADGQGGDWIYNEDEVVSGAREANLAAHFDSILEVVPSLDDGHVAGQFDDAPDDDSGDDLL</sequence>
<dbReference type="EMBL" id="KI913959">
    <property type="protein sequence ID" value="ETW03490.1"/>
    <property type="molecule type" value="Genomic_DNA"/>
</dbReference>
<organism evidence="5">
    <name type="scientific">Aphanomyces invadans</name>
    <dbReference type="NCBI Taxonomy" id="157072"/>
    <lineage>
        <taxon>Eukaryota</taxon>
        <taxon>Sar</taxon>
        <taxon>Stramenopiles</taxon>
        <taxon>Oomycota</taxon>
        <taxon>Saprolegniomycetes</taxon>
        <taxon>Saprolegniales</taxon>
        <taxon>Verrucalvaceae</taxon>
        <taxon>Aphanomyces</taxon>
    </lineage>
</organism>
<reference evidence="5" key="1">
    <citation type="submission" date="2013-12" db="EMBL/GenBank/DDBJ databases">
        <title>The Genome Sequence of Aphanomyces invadans NJM9701.</title>
        <authorList>
            <consortium name="The Broad Institute Genomics Platform"/>
            <person name="Russ C."/>
            <person name="Tyler B."/>
            <person name="van West P."/>
            <person name="Dieguez-Uribeondo J."/>
            <person name="Young S.K."/>
            <person name="Zeng Q."/>
            <person name="Gargeya S."/>
            <person name="Fitzgerald M."/>
            <person name="Abouelleil A."/>
            <person name="Alvarado L."/>
            <person name="Chapman S.B."/>
            <person name="Gainer-Dewar J."/>
            <person name="Goldberg J."/>
            <person name="Griggs A."/>
            <person name="Gujja S."/>
            <person name="Hansen M."/>
            <person name="Howarth C."/>
            <person name="Imamovic A."/>
            <person name="Ireland A."/>
            <person name="Larimer J."/>
            <person name="McCowan C."/>
            <person name="Murphy C."/>
            <person name="Pearson M."/>
            <person name="Poon T.W."/>
            <person name="Priest M."/>
            <person name="Roberts A."/>
            <person name="Saif S."/>
            <person name="Shea T."/>
            <person name="Sykes S."/>
            <person name="Wortman J."/>
            <person name="Nusbaum C."/>
            <person name="Birren B."/>
        </authorList>
    </citation>
    <scope>NUCLEOTIDE SEQUENCE [LARGE SCALE GENOMIC DNA]</scope>
    <source>
        <strain evidence="5">NJM9701</strain>
    </source>
</reference>
<gene>
    <name evidence="5" type="ORF">H310_04941</name>
</gene>
<keyword evidence="4" id="KW-0539">Nucleus</keyword>
<evidence type="ECO:0000256" key="4">
    <source>
        <dbReference type="ARBA" id="ARBA00023242"/>
    </source>
</evidence>
<evidence type="ECO:0000256" key="2">
    <source>
        <dbReference type="ARBA" id="ARBA00004496"/>
    </source>
</evidence>
<evidence type="ECO:0000313" key="5">
    <source>
        <dbReference type="EMBL" id="ETW03490.1"/>
    </source>
</evidence>
<keyword evidence="3" id="KW-0963">Cytoplasm</keyword>
<dbReference type="RefSeq" id="XP_008867719.1">
    <property type="nucleotide sequence ID" value="XM_008869497.1"/>
</dbReference>
<dbReference type="VEuPathDB" id="FungiDB:H310_04941"/>
<dbReference type="GO" id="GO:0045292">
    <property type="term" value="P:mRNA cis splicing, via spliceosome"/>
    <property type="evidence" value="ECO:0007669"/>
    <property type="project" value="TreeGrafter"/>
</dbReference>
<dbReference type="Pfam" id="PF03517">
    <property type="entry name" value="Voldacs"/>
    <property type="match status" value="1"/>
</dbReference>
<dbReference type="STRING" id="157072.A0A024UBC5"/>
<dbReference type="eggNOG" id="KOG3238">
    <property type="taxonomic scope" value="Eukaryota"/>
</dbReference>
<dbReference type="GO" id="GO:0034715">
    <property type="term" value="C:pICln-Sm protein complex"/>
    <property type="evidence" value="ECO:0007669"/>
    <property type="project" value="TreeGrafter"/>
</dbReference>
<dbReference type="InterPro" id="IPR039924">
    <property type="entry name" value="ICln/Lot5/Saf5"/>
</dbReference>
<dbReference type="GeneID" id="20081991"/>
<accession>A0A024UBC5</accession>
<dbReference type="PANTHER" id="PTHR21399:SF0">
    <property type="entry name" value="METHYLOSOME SUBUNIT PICLN"/>
    <property type="match status" value="1"/>
</dbReference>
<comment type="subcellular location">
    <subcellularLocation>
        <location evidence="2">Cytoplasm</location>
    </subcellularLocation>
    <subcellularLocation>
        <location evidence="1">Nucleus</location>
    </subcellularLocation>
</comment>
<dbReference type="GO" id="GO:0000387">
    <property type="term" value="P:spliceosomal snRNP assembly"/>
    <property type="evidence" value="ECO:0007669"/>
    <property type="project" value="TreeGrafter"/>
</dbReference>
<name>A0A024UBC5_9STRA</name>
<dbReference type="GO" id="GO:0005829">
    <property type="term" value="C:cytosol"/>
    <property type="evidence" value="ECO:0007669"/>
    <property type="project" value="TreeGrafter"/>
</dbReference>
<dbReference type="AlphaFoldDB" id="A0A024UBC5"/>
<dbReference type="GO" id="GO:0005681">
    <property type="term" value="C:spliceosomal complex"/>
    <property type="evidence" value="ECO:0007669"/>
    <property type="project" value="TreeGrafter"/>
</dbReference>
<proteinExistence type="predicted"/>
<evidence type="ECO:0000256" key="3">
    <source>
        <dbReference type="ARBA" id="ARBA00022490"/>
    </source>
</evidence>